<dbReference type="PROSITE" id="PS51873">
    <property type="entry name" value="TRIAD"/>
    <property type="match status" value="1"/>
</dbReference>
<evidence type="ECO:0000256" key="2">
    <source>
        <dbReference type="ARBA" id="ARBA00004906"/>
    </source>
</evidence>
<evidence type="ECO:0000256" key="3">
    <source>
        <dbReference type="ARBA" id="ARBA00012251"/>
    </source>
</evidence>
<dbReference type="SMART" id="SM00184">
    <property type="entry name" value="RING"/>
    <property type="match status" value="2"/>
</dbReference>
<dbReference type="PROSITE" id="PS50089">
    <property type="entry name" value="ZF_RING_2"/>
    <property type="match status" value="1"/>
</dbReference>
<dbReference type="EC" id="2.3.2.31" evidence="3"/>
<dbReference type="PANTHER" id="PTHR11685">
    <property type="entry name" value="RBR FAMILY RING FINGER AND IBR DOMAIN-CONTAINING"/>
    <property type="match status" value="1"/>
</dbReference>
<keyword evidence="6" id="KW-0677">Repeat</keyword>
<dbReference type="Gene3D" id="3.30.40.10">
    <property type="entry name" value="Zinc/RING finger domain, C3HC4 (zinc finger)"/>
    <property type="match status" value="1"/>
</dbReference>
<dbReference type="CDD" id="cd14686">
    <property type="entry name" value="bZIP"/>
    <property type="match status" value="1"/>
</dbReference>
<evidence type="ECO:0000256" key="8">
    <source>
        <dbReference type="ARBA" id="ARBA00022786"/>
    </source>
</evidence>
<dbReference type="CDD" id="cd22584">
    <property type="entry name" value="Rcat_RBR_unk"/>
    <property type="match status" value="1"/>
</dbReference>
<evidence type="ECO:0000256" key="1">
    <source>
        <dbReference type="ARBA" id="ARBA00001798"/>
    </source>
</evidence>
<sequence>MSKSPTISSKGSQHRNLPSLSMSTEVLGGRDRIVTFAGTSQFTVQGVSACGLAAFNFARIVFQIERNKGNISDALSEIGTRKIVEEIVSICAGWSSNLHLEVEDIFRIPLFETSLKLVATKYGLPRAKHFKRVLQEMQAMKTSAVVIITRPPEIIACFKLADATSNRTVFIIFDSHPRPSHPHGAGLLLSTSLEQTAMTLSTILPVDENLLASPDFQWQAQLLANCSSHIFVVKNERLDTEQSILQSSLTVLALRAQVEELKRSNKSLTSENERLETEVDDLKDAIFQAQLKARQAAFAQEASKQKPPMRSFSTYSNTVAGPSRSHHDHTVNLMWQSSGARSIFADNPPPVPATKLPTYDPDDALAEKMQMEDFENVNQTLNVARMLQNKYDAEDEQLRRQQTELNSHIQATFRCAICMDEQPEDNAATVEDCSHTMCRGCLRDFVCSKIRDHRFPVICPICTAGDKKRQPAVISRSLVEAIGITEELYQVWIEMELAQFSILIQCRKCNRSAFVDRKDHGDMPNIVCPLHECNHVWCKACQQTIEPEGPKHSCDGSSELDHLMKKNGWQYCPNCKTPIQRESGCNHMTCISPGCNTHFCDVCGGMIIQSAMKDDINRAISVHYRKCKLFEVPE</sequence>
<evidence type="ECO:0000259" key="12">
    <source>
        <dbReference type="PROSITE" id="PS50089"/>
    </source>
</evidence>
<evidence type="ECO:0000256" key="5">
    <source>
        <dbReference type="ARBA" id="ARBA00022723"/>
    </source>
</evidence>
<dbReference type="PROSITE" id="PS00518">
    <property type="entry name" value="ZF_RING_1"/>
    <property type="match status" value="1"/>
</dbReference>
<dbReference type="AlphaFoldDB" id="A0A0C9SWM9"/>
<evidence type="ECO:0000313" key="15">
    <source>
        <dbReference type="Proteomes" id="UP000053647"/>
    </source>
</evidence>
<evidence type="ECO:0000259" key="13">
    <source>
        <dbReference type="PROSITE" id="PS51873"/>
    </source>
</evidence>
<dbReference type="HOGENOM" id="CLU_011917_1_0_1"/>
<accession>A0A0C9SWM9</accession>
<reference evidence="14 15" key="1">
    <citation type="submission" date="2014-06" db="EMBL/GenBank/DDBJ databases">
        <authorList>
            <consortium name="DOE Joint Genome Institute"/>
            <person name="Kuo A."/>
            <person name="Kohler A."/>
            <person name="Nagy L.G."/>
            <person name="Floudas D."/>
            <person name="Copeland A."/>
            <person name="Barry K.W."/>
            <person name="Cichocki N."/>
            <person name="Veneault-Fourrey C."/>
            <person name="LaButti K."/>
            <person name="Lindquist E.A."/>
            <person name="Lipzen A."/>
            <person name="Lundell T."/>
            <person name="Morin E."/>
            <person name="Murat C."/>
            <person name="Sun H."/>
            <person name="Tunlid A."/>
            <person name="Henrissat B."/>
            <person name="Grigoriev I.V."/>
            <person name="Hibbett D.S."/>
            <person name="Martin F."/>
            <person name="Nordberg H.P."/>
            <person name="Cantor M.N."/>
            <person name="Hua S.X."/>
        </authorList>
    </citation>
    <scope>NUCLEOTIDE SEQUENCE [LARGE SCALE GENOMIC DNA]</scope>
    <source>
        <strain evidence="14 15">ATCC 200175</strain>
    </source>
</reference>
<dbReference type="EMBL" id="KN819346">
    <property type="protein sequence ID" value="KIJ13994.1"/>
    <property type="molecule type" value="Genomic_DNA"/>
</dbReference>
<keyword evidence="5" id="KW-0479">Metal-binding</keyword>
<feature type="domain" description="RING-type" evidence="13">
    <location>
        <begin position="411"/>
        <end position="626"/>
    </location>
</feature>
<dbReference type="Gene3D" id="1.20.120.1750">
    <property type="match status" value="1"/>
</dbReference>
<evidence type="ECO:0000256" key="4">
    <source>
        <dbReference type="ARBA" id="ARBA00022679"/>
    </source>
</evidence>
<keyword evidence="4" id="KW-0808">Transferase</keyword>
<dbReference type="GO" id="GO:0061630">
    <property type="term" value="F:ubiquitin protein ligase activity"/>
    <property type="evidence" value="ECO:0007669"/>
    <property type="project" value="UniProtKB-EC"/>
</dbReference>
<organism evidence="14 15">
    <name type="scientific">Paxillus involutus ATCC 200175</name>
    <dbReference type="NCBI Taxonomy" id="664439"/>
    <lineage>
        <taxon>Eukaryota</taxon>
        <taxon>Fungi</taxon>
        <taxon>Dikarya</taxon>
        <taxon>Basidiomycota</taxon>
        <taxon>Agaricomycotina</taxon>
        <taxon>Agaricomycetes</taxon>
        <taxon>Agaricomycetidae</taxon>
        <taxon>Boletales</taxon>
        <taxon>Paxilineae</taxon>
        <taxon>Paxillaceae</taxon>
        <taxon>Paxillus</taxon>
    </lineage>
</organism>
<proteinExistence type="predicted"/>
<feature type="coiled-coil region" evidence="11">
    <location>
        <begin position="251"/>
        <end position="292"/>
    </location>
</feature>
<dbReference type="InterPro" id="IPR031127">
    <property type="entry name" value="E3_UB_ligase_RBR"/>
</dbReference>
<evidence type="ECO:0000256" key="10">
    <source>
        <dbReference type="PROSITE-ProRule" id="PRU00175"/>
    </source>
</evidence>
<dbReference type="InterPro" id="IPR054694">
    <property type="entry name" value="Parkin-like_IBR"/>
</dbReference>
<dbReference type="GO" id="GO:0016567">
    <property type="term" value="P:protein ubiquitination"/>
    <property type="evidence" value="ECO:0007669"/>
    <property type="project" value="InterPro"/>
</dbReference>
<dbReference type="InterPro" id="IPR017907">
    <property type="entry name" value="Znf_RING_CS"/>
</dbReference>
<dbReference type="InterPro" id="IPR013083">
    <property type="entry name" value="Znf_RING/FYVE/PHD"/>
</dbReference>
<dbReference type="OrthoDB" id="1431934at2759"/>
<evidence type="ECO:0000256" key="11">
    <source>
        <dbReference type="SAM" id="Coils"/>
    </source>
</evidence>
<keyword evidence="9" id="KW-0862">Zinc</keyword>
<dbReference type="InterPro" id="IPR001841">
    <property type="entry name" value="Znf_RING"/>
</dbReference>
<keyword evidence="15" id="KW-1185">Reference proteome</keyword>
<feature type="domain" description="RING-type" evidence="12">
    <location>
        <begin position="415"/>
        <end position="463"/>
    </location>
</feature>
<comment type="pathway">
    <text evidence="2">Protein modification; protein ubiquitination.</text>
</comment>
<dbReference type="InterPro" id="IPR044066">
    <property type="entry name" value="TRIAD_supradom"/>
</dbReference>
<evidence type="ECO:0000256" key="7">
    <source>
        <dbReference type="ARBA" id="ARBA00022771"/>
    </source>
</evidence>
<evidence type="ECO:0000256" key="9">
    <source>
        <dbReference type="ARBA" id="ARBA00022833"/>
    </source>
</evidence>
<dbReference type="Proteomes" id="UP000053647">
    <property type="component" value="Unassembled WGS sequence"/>
</dbReference>
<keyword evidence="7 10" id="KW-0863">Zinc-finger</keyword>
<evidence type="ECO:0000256" key="6">
    <source>
        <dbReference type="ARBA" id="ARBA00022737"/>
    </source>
</evidence>
<dbReference type="Pfam" id="PF22605">
    <property type="entry name" value="IBR_2"/>
    <property type="match status" value="1"/>
</dbReference>
<gene>
    <name evidence="14" type="ORF">PAXINDRAFT_116528</name>
</gene>
<name>A0A0C9SWM9_PAXIN</name>
<keyword evidence="8" id="KW-0833">Ubl conjugation pathway</keyword>
<comment type="catalytic activity">
    <reaction evidence="1">
        <text>[E2 ubiquitin-conjugating enzyme]-S-ubiquitinyl-L-cysteine + [acceptor protein]-L-lysine = [E2 ubiquitin-conjugating enzyme]-L-cysteine + [acceptor protein]-N(6)-ubiquitinyl-L-lysine.</text>
        <dbReference type="EC" id="2.3.2.31"/>
    </reaction>
</comment>
<reference evidence="15" key="2">
    <citation type="submission" date="2015-01" db="EMBL/GenBank/DDBJ databases">
        <title>Evolutionary Origins and Diversification of the Mycorrhizal Mutualists.</title>
        <authorList>
            <consortium name="DOE Joint Genome Institute"/>
            <consortium name="Mycorrhizal Genomics Consortium"/>
            <person name="Kohler A."/>
            <person name="Kuo A."/>
            <person name="Nagy L.G."/>
            <person name="Floudas D."/>
            <person name="Copeland A."/>
            <person name="Barry K.W."/>
            <person name="Cichocki N."/>
            <person name="Veneault-Fourrey C."/>
            <person name="LaButti K."/>
            <person name="Lindquist E.A."/>
            <person name="Lipzen A."/>
            <person name="Lundell T."/>
            <person name="Morin E."/>
            <person name="Murat C."/>
            <person name="Riley R."/>
            <person name="Ohm R."/>
            <person name="Sun H."/>
            <person name="Tunlid A."/>
            <person name="Henrissat B."/>
            <person name="Grigoriev I.V."/>
            <person name="Hibbett D.S."/>
            <person name="Martin F."/>
        </authorList>
    </citation>
    <scope>NUCLEOTIDE SEQUENCE [LARGE SCALE GENOMIC DNA]</scope>
    <source>
        <strain evidence="15">ATCC 200175</strain>
    </source>
</reference>
<keyword evidence="11" id="KW-0175">Coiled coil</keyword>
<protein>
    <recommendedName>
        <fullName evidence="3">RBR-type E3 ubiquitin transferase</fullName>
        <ecNumber evidence="3">2.3.2.31</ecNumber>
    </recommendedName>
</protein>
<dbReference type="GO" id="GO:0008270">
    <property type="term" value="F:zinc ion binding"/>
    <property type="evidence" value="ECO:0007669"/>
    <property type="project" value="UniProtKB-KW"/>
</dbReference>
<evidence type="ECO:0000313" key="14">
    <source>
        <dbReference type="EMBL" id="KIJ13994.1"/>
    </source>
</evidence>
<dbReference type="SUPFAM" id="SSF57850">
    <property type="entry name" value="RING/U-box"/>
    <property type="match status" value="2"/>
</dbReference>